<comment type="catalytic activity">
    <reaction evidence="1">
        <text>ATP + protein L-histidine = ADP + protein N-phospho-L-histidine.</text>
        <dbReference type="EC" id="2.7.13.3"/>
    </reaction>
</comment>
<dbReference type="SUPFAM" id="SSF55785">
    <property type="entry name" value="PYP-like sensor domain (PAS domain)"/>
    <property type="match status" value="1"/>
</dbReference>
<dbReference type="SUPFAM" id="SSF158472">
    <property type="entry name" value="HAMP domain-like"/>
    <property type="match status" value="1"/>
</dbReference>
<dbReference type="Gene3D" id="3.30.450.20">
    <property type="entry name" value="PAS domain"/>
    <property type="match status" value="1"/>
</dbReference>
<dbReference type="Gene3D" id="1.10.287.130">
    <property type="match status" value="1"/>
</dbReference>
<evidence type="ECO:0000256" key="2">
    <source>
        <dbReference type="ARBA" id="ARBA00004141"/>
    </source>
</evidence>
<keyword evidence="8" id="KW-0418">Kinase</keyword>
<evidence type="ECO:0000259" key="15">
    <source>
        <dbReference type="PROSITE" id="PS50112"/>
    </source>
</evidence>
<keyword evidence="19" id="KW-1185">Reference proteome</keyword>
<dbReference type="SUPFAM" id="SSF55874">
    <property type="entry name" value="ATPase domain of HSP90 chaperone/DNA topoisomerase II/histidine kinase"/>
    <property type="match status" value="1"/>
</dbReference>
<dbReference type="InterPro" id="IPR004358">
    <property type="entry name" value="Sig_transdc_His_kin-like_C"/>
</dbReference>
<dbReference type="NCBIfam" id="TIGR00229">
    <property type="entry name" value="sensory_box"/>
    <property type="match status" value="1"/>
</dbReference>
<dbReference type="AlphaFoldDB" id="A0A7U4TIS0"/>
<name>A0A7U4TIS0_DESA2</name>
<sequence length="715" mass="81623">MELKEKKKRRKETLLIFILIPIIGFLIYIESKSFNPDFQLRITNTLLFFILVNLNIILLILFVFLVTRNFVKLIAERKRGIVGSKIRTKLVLLFVGLSILPTLVLFGVAVKFVFSTFNYWFNVKVEQAINQTLEIGHIYYKQVSNELIHYSELFQKGFVNNGELVFENVSLSKLRPKLREYNVDLLQVYNHKLQPLVSLTRKPVEQNLDFKTALAEPLKIRKQITSVRALPYGDLAYTITPLEKGRLWGFLVIGRLIPPDLVKKLEAVRKTSEDYKQLFLFVNPLKWSLFIIFSVITLLVIFVATWVGFHMAKAITIPIQALAGATQEVANGNLDVNVDVEASDEVKMLVDSFNQMVTDLRIAYGKLQEQKLEIERRHRYTKTILENIRTGVISTSASGYIITVNPAVEEILGVKAGDLIGRPFQDLAELFPEFSQVISDVKVGERLEKQIKLKINGRILSLIVSTTLLKDKQGQPLGAVFVFEDITQLEKIQRMAAWREVAKRIAHEIKNPLTPIQLSAQRLRRRYLTQFQGEPVFDECTQMIVKQVEGLKKMVNEFSNFAKLPEVNLTLNNLAEVIEEALAVYRSAHLHITFELNQITPVPKFLFDREQIKRALLNLLDNAVASIENQGKVEVAISHDSFLKIARIEVKDTGHGIPDELKTRLFEPYFSTKKSGTGLGLTIVHTIISDHQGFIRVKDNYPQGSIFVIELPVRS</sequence>
<evidence type="ECO:0000256" key="12">
    <source>
        <dbReference type="ARBA" id="ARBA00023136"/>
    </source>
</evidence>
<dbReference type="PROSITE" id="PS50113">
    <property type="entry name" value="PAC"/>
    <property type="match status" value="1"/>
</dbReference>
<dbReference type="InterPro" id="IPR003661">
    <property type="entry name" value="HisK_dim/P_dom"/>
</dbReference>
<dbReference type="EMBL" id="CP013015">
    <property type="protein sequence ID" value="AMM41613.1"/>
    <property type="molecule type" value="Genomic_DNA"/>
</dbReference>
<keyword evidence="7" id="KW-0547">Nucleotide-binding</keyword>
<dbReference type="Pfam" id="PF00512">
    <property type="entry name" value="HisKA"/>
    <property type="match status" value="1"/>
</dbReference>
<reference evidence="18 19" key="1">
    <citation type="submission" date="2015-10" db="EMBL/GenBank/DDBJ databases">
        <title>Candidatus Desulfofervidus auxilii, a hydrogenotrophic sulfate-reducing bacterium involved in the thermophilic anaerobic oxidation of methane.</title>
        <authorList>
            <person name="Krukenberg V."/>
            <person name="Richter M."/>
            <person name="Wegener G."/>
        </authorList>
    </citation>
    <scope>NUCLEOTIDE SEQUENCE [LARGE SCALE GENOMIC DNA]</scope>
    <source>
        <strain evidence="18 19">HS1</strain>
    </source>
</reference>
<dbReference type="SMART" id="SM00091">
    <property type="entry name" value="PAS"/>
    <property type="match status" value="1"/>
</dbReference>
<feature type="transmembrane region" description="Helical" evidence="13">
    <location>
        <begin position="91"/>
        <end position="114"/>
    </location>
</feature>
<dbReference type="InterPro" id="IPR017232">
    <property type="entry name" value="NtrY"/>
</dbReference>
<dbReference type="EC" id="2.7.13.3" evidence="3"/>
<dbReference type="PRINTS" id="PR00344">
    <property type="entry name" value="BCTRLSENSOR"/>
</dbReference>
<evidence type="ECO:0000256" key="6">
    <source>
        <dbReference type="ARBA" id="ARBA00022692"/>
    </source>
</evidence>
<keyword evidence="6 13" id="KW-0812">Transmembrane</keyword>
<dbReference type="GO" id="GO:0007234">
    <property type="term" value="P:osmosensory signaling via phosphorelay pathway"/>
    <property type="evidence" value="ECO:0007669"/>
    <property type="project" value="TreeGrafter"/>
</dbReference>
<evidence type="ECO:0000313" key="18">
    <source>
        <dbReference type="EMBL" id="AMM41613.1"/>
    </source>
</evidence>
<dbReference type="Gene3D" id="3.30.565.10">
    <property type="entry name" value="Histidine kinase-like ATPase, C-terminal domain"/>
    <property type="match status" value="1"/>
</dbReference>
<keyword evidence="5" id="KW-0808">Transferase</keyword>
<dbReference type="InterPro" id="IPR036890">
    <property type="entry name" value="HATPase_C_sf"/>
</dbReference>
<evidence type="ECO:0000256" key="4">
    <source>
        <dbReference type="ARBA" id="ARBA00022553"/>
    </source>
</evidence>
<evidence type="ECO:0000313" key="19">
    <source>
        <dbReference type="Proteomes" id="UP000070560"/>
    </source>
</evidence>
<evidence type="ECO:0000256" key="11">
    <source>
        <dbReference type="ARBA" id="ARBA00023012"/>
    </source>
</evidence>
<evidence type="ECO:0000256" key="9">
    <source>
        <dbReference type="ARBA" id="ARBA00022840"/>
    </source>
</evidence>
<gene>
    <name evidence="18" type="ORF">HS1_001819</name>
</gene>
<evidence type="ECO:0000256" key="10">
    <source>
        <dbReference type="ARBA" id="ARBA00022989"/>
    </source>
</evidence>
<feature type="transmembrane region" description="Helical" evidence="13">
    <location>
        <begin position="49"/>
        <end position="71"/>
    </location>
</feature>
<dbReference type="SMART" id="SM00304">
    <property type="entry name" value="HAMP"/>
    <property type="match status" value="1"/>
</dbReference>
<proteinExistence type="predicted"/>
<dbReference type="PANTHER" id="PTHR42878">
    <property type="entry name" value="TWO-COMPONENT HISTIDINE KINASE"/>
    <property type="match status" value="1"/>
</dbReference>
<dbReference type="SMART" id="SM00387">
    <property type="entry name" value="HATPase_c"/>
    <property type="match status" value="1"/>
</dbReference>
<dbReference type="PROSITE" id="PS50112">
    <property type="entry name" value="PAS"/>
    <property type="match status" value="1"/>
</dbReference>
<keyword evidence="4" id="KW-0597">Phosphoprotein</keyword>
<evidence type="ECO:0000256" key="13">
    <source>
        <dbReference type="SAM" id="Phobius"/>
    </source>
</evidence>
<dbReference type="InterPro" id="IPR000700">
    <property type="entry name" value="PAS-assoc_C"/>
</dbReference>
<dbReference type="PROSITE" id="PS50109">
    <property type="entry name" value="HIS_KIN"/>
    <property type="match status" value="1"/>
</dbReference>
<keyword evidence="11" id="KW-0902">Two-component regulatory system</keyword>
<dbReference type="SMART" id="SM00388">
    <property type="entry name" value="HisKA"/>
    <property type="match status" value="1"/>
</dbReference>
<dbReference type="GO" id="GO:0016020">
    <property type="term" value="C:membrane"/>
    <property type="evidence" value="ECO:0007669"/>
    <property type="project" value="UniProtKB-SubCell"/>
</dbReference>
<dbReference type="GO" id="GO:0006355">
    <property type="term" value="P:regulation of DNA-templated transcription"/>
    <property type="evidence" value="ECO:0007669"/>
    <property type="project" value="InterPro"/>
</dbReference>
<evidence type="ECO:0000259" key="16">
    <source>
        <dbReference type="PROSITE" id="PS50113"/>
    </source>
</evidence>
<dbReference type="GO" id="GO:0030295">
    <property type="term" value="F:protein kinase activator activity"/>
    <property type="evidence" value="ECO:0007669"/>
    <property type="project" value="TreeGrafter"/>
</dbReference>
<dbReference type="OrthoDB" id="9781147at2"/>
<organism evidence="18 19">
    <name type="scientific">Desulfofervidus auxilii</name>
    <dbReference type="NCBI Taxonomy" id="1621989"/>
    <lineage>
        <taxon>Bacteria</taxon>
        <taxon>Pseudomonadati</taxon>
        <taxon>Thermodesulfobacteriota</taxon>
        <taxon>Candidatus Desulfofervidia</taxon>
        <taxon>Candidatus Desulfofervidales</taxon>
        <taxon>Candidatus Desulfofervidaceae</taxon>
        <taxon>Candidatus Desulfofervidus</taxon>
    </lineage>
</organism>
<feature type="domain" description="HAMP" evidence="17">
    <location>
        <begin position="313"/>
        <end position="365"/>
    </location>
</feature>
<feature type="transmembrane region" description="Helical" evidence="13">
    <location>
        <begin position="12"/>
        <end position="29"/>
    </location>
</feature>
<evidence type="ECO:0000256" key="8">
    <source>
        <dbReference type="ARBA" id="ARBA00022777"/>
    </source>
</evidence>
<evidence type="ECO:0000256" key="5">
    <source>
        <dbReference type="ARBA" id="ARBA00022679"/>
    </source>
</evidence>
<dbReference type="CDD" id="cd00082">
    <property type="entry name" value="HisKA"/>
    <property type="match status" value="1"/>
</dbReference>
<keyword evidence="9" id="KW-0067">ATP-binding</keyword>
<dbReference type="InterPro" id="IPR035965">
    <property type="entry name" value="PAS-like_dom_sf"/>
</dbReference>
<comment type="subcellular location">
    <subcellularLocation>
        <location evidence="2">Membrane</location>
        <topology evidence="2">Multi-pass membrane protein</topology>
    </subcellularLocation>
</comment>
<dbReference type="PROSITE" id="PS50885">
    <property type="entry name" value="HAMP"/>
    <property type="match status" value="1"/>
</dbReference>
<dbReference type="GO" id="GO:0005524">
    <property type="term" value="F:ATP binding"/>
    <property type="evidence" value="ECO:0007669"/>
    <property type="project" value="UniProtKB-KW"/>
</dbReference>
<dbReference type="InterPro" id="IPR003594">
    <property type="entry name" value="HATPase_dom"/>
</dbReference>
<feature type="domain" description="PAS" evidence="15">
    <location>
        <begin position="377"/>
        <end position="431"/>
    </location>
</feature>
<evidence type="ECO:0000259" key="17">
    <source>
        <dbReference type="PROSITE" id="PS50885"/>
    </source>
</evidence>
<evidence type="ECO:0000256" key="7">
    <source>
        <dbReference type="ARBA" id="ARBA00022741"/>
    </source>
</evidence>
<dbReference type="GO" id="GO:0000155">
    <property type="term" value="F:phosphorelay sensor kinase activity"/>
    <property type="evidence" value="ECO:0007669"/>
    <property type="project" value="InterPro"/>
</dbReference>
<protein>
    <recommendedName>
        <fullName evidence="3">histidine kinase</fullName>
        <ecNumber evidence="3">2.7.13.3</ecNumber>
    </recommendedName>
</protein>
<keyword evidence="12 13" id="KW-0472">Membrane</keyword>
<dbReference type="InterPro" id="IPR003660">
    <property type="entry name" value="HAMP_dom"/>
</dbReference>
<evidence type="ECO:0000256" key="3">
    <source>
        <dbReference type="ARBA" id="ARBA00012438"/>
    </source>
</evidence>
<dbReference type="Proteomes" id="UP000070560">
    <property type="component" value="Chromosome"/>
</dbReference>
<feature type="domain" description="Histidine kinase" evidence="14">
    <location>
        <begin position="504"/>
        <end position="715"/>
    </location>
</feature>
<dbReference type="PIRSF" id="PIRSF037532">
    <property type="entry name" value="STHK_NtrY"/>
    <property type="match status" value="1"/>
</dbReference>
<dbReference type="InterPro" id="IPR013767">
    <property type="entry name" value="PAS_fold"/>
</dbReference>
<dbReference type="CDD" id="cd06225">
    <property type="entry name" value="HAMP"/>
    <property type="match status" value="1"/>
</dbReference>
<keyword evidence="10 13" id="KW-1133">Transmembrane helix</keyword>
<dbReference type="GO" id="GO:0000156">
    <property type="term" value="F:phosphorelay response regulator activity"/>
    <property type="evidence" value="ECO:0007669"/>
    <property type="project" value="TreeGrafter"/>
</dbReference>
<dbReference type="KEGG" id="daw:HS1_001819"/>
<evidence type="ECO:0000259" key="14">
    <source>
        <dbReference type="PROSITE" id="PS50109"/>
    </source>
</evidence>
<dbReference type="PANTHER" id="PTHR42878:SF7">
    <property type="entry name" value="SENSOR HISTIDINE KINASE GLRK"/>
    <property type="match status" value="1"/>
</dbReference>
<dbReference type="Pfam" id="PF00672">
    <property type="entry name" value="HAMP"/>
    <property type="match status" value="1"/>
</dbReference>
<dbReference type="Gene3D" id="6.10.340.10">
    <property type="match status" value="1"/>
</dbReference>
<dbReference type="CDD" id="cd00130">
    <property type="entry name" value="PAS"/>
    <property type="match status" value="1"/>
</dbReference>
<dbReference type="InterPro" id="IPR036097">
    <property type="entry name" value="HisK_dim/P_sf"/>
</dbReference>
<dbReference type="Pfam" id="PF00989">
    <property type="entry name" value="PAS"/>
    <property type="match status" value="1"/>
</dbReference>
<dbReference type="Pfam" id="PF02518">
    <property type="entry name" value="HATPase_c"/>
    <property type="match status" value="1"/>
</dbReference>
<accession>A0A7U4TIS0</accession>
<dbReference type="InterPro" id="IPR000014">
    <property type="entry name" value="PAS"/>
</dbReference>
<feature type="domain" description="PAC" evidence="16">
    <location>
        <begin position="445"/>
        <end position="498"/>
    </location>
</feature>
<feature type="transmembrane region" description="Helical" evidence="13">
    <location>
        <begin position="287"/>
        <end position="309"/>
    </location>
</feature>
<dbReference type="RefSeq" id="WP_066064290.1">
    <property type="nucleotide sequence ID" value="NZ_CP013015.1"/>
</dbReference>
<dbReference type="SUPFAM" id="SSF47384">
    <property type="entry name" value="Homodimeric domain of signal transducing histidine kinase"/>
    <property type="match status" value="1"/>
</dbReference>
<dbReference type="InterPro" id="IPR005467">
    <property type="entry name" value="His_kinase_dom"/>
</dbReference>
<dbReference type="InterPro" id="IPR050351">
    <property type="entry name" value="BphY/WalK/GraS-like"/>
</dbReference>
<evidence type="ECO:0000256" key="1">
    <source>
        <dbReference type="ARBA" id="ARBA00000085"/>
    </source>
</evidence>